<proteinExistence type="predicted"/>
<accession>A0A4V3A5N9</accession>
<reference evidence="2 3" key="1">
    <citation type="journal article" date="2019" name="Sci. Rep.">
        <title>Extended insight into the Mycobacterium chelonae-abscessus complex through whole genome sequencing of Mycobacterium salmoniphilum outbreak and Mycobacterium salmoniphilum-like strains.</title>
        <authorList>
            <person name="Behra P.R.K."/>
            <person name="Das S."/>
            <person name="Pettersson B.M.F."/>
            <person name="Shirreff L."/>
            <person name="DuCote T."/>
            <person name="Jacobsson K.G."/>
            <person name="Ennis D.G."/>
            <person name="Kirsebom L.A."/>
        </authorList>
    </citation>
    <scope>NUCLEOTIDE SEQUENCE [LARGE SCALE GENOMIC DNA]</scope>
    <source>
        <strain evidence="2 3">DSM 45524</strain>
    </source>
</reference>
<dbReference type="PROSITE" id="PS51750">
    <property type="entry name" value="BRO_N"/>
    <property type="match status" value="1"/>
</dbReference>
<dbReference type="SMART" id="SM01040">
    <property type="entry name" value="Bro-N"/>
    <property type="match status" value="1"/>
</dbReference>
<evidence type="ECO:0000313" key="3">
    <source>
        <dbReference type="Proteomes" id="UP000295627"/>
    </source>
</evidence>
<dbReference type="AlphaFoldDB" id="A0A4V3A5N9"/>
<evidence type="ECO:0000313" key="2">
    <source>
        <dbReference type="EMBL" id="TDH18965.1"/>
    </source>
</evidence>
<name>A0A4V3A5N9_9MYCO</name>
<gene>
    <name evidence="2" type="ORF">EJ571_20490</name>
</gene>
<feature type="domain" description="Bro-N" evidence="1">
    <location>
        <begin position="1"/>
        <end position="139"/>
    </location>
</feature>
<protein>
    <recommendedName>
        <fullName evidence="1">Bro-N domain-containing protein</fullName>
    </recommendedName>
</protein>
<dbReference type="Proteomes" id="UP000295627">
    <property type="component" value="Unassembled WGS sequence"/>
</dbReference>
<comment type="caution">
    <text evidence="2">The sequence shown here is derived from an EMBL/GenBank/DDBJ whole genome shotgun (WGS) entry which is preliminary data.</text>
</comment>
<organism evidence="2 3">
    <name type="scientific">Mycobacteroides franklinii</name>
    <dbReference type="NCBI Taxonomy" id="948102"/>
    <lineage>
        <taxon>Bacteria</taxon>
        <taxon>Bacillati</taxon>
        <taxon>Actinomycetota</taxon>
        <taxon>Actinomycetes</taxon>
        <taxon>Mycobacteriales</taxon>
        <taxon>Mycobacteriaceae</taxon>
        <taxon>Mycobacteroides</taxon>
    </lineage>
</organism>
<evidence type="ECO:0000259" key="1">
    <source>
        <dbReference type="PROSITE" id="PS51750"/>
    </source>
</evidence>
<dbReference type="RefSeq" id="WP_078332447.1">
    <property type="nucleotide sequence ID" value="NZ_MAFQ01000001.1"/>
</dbReference>
<sequence length="250" mass="28383">MSTPQLFTNGEFELPVIPEGDSFRINGMVVARQLGFRKASDMVRYLDADEKVLVVDRDSQPICIAEIDEFADANPLVSQGAPARPRSDQGVWFLTEPGFYRAIGQRDVNRIKDVKVREGVYRFQRWVFHEVIPQMMRDGRAREFGISGSAWSWGEVSALVRQRYGLDYSPRQLARGLREAGWLKESSTEPKRAHRNKFWFTGTAWHLLPYALPELVTALVPTMQKLGDSQANQYQLSILPVLRALPGGES</sequence>
<dbReference type="InterPro" id="IPR003497">
    <property type="entry name" value="BRO_N_domain"/>
</dbReference>
<dbReference type="EMBL" id="RXLR01000019">
    <property type="protein sequence ID" value="TDH18965.1"/>
    <property type="molecule type" value="Genomic_DNA"/>
</dbReference>